<reference evidence="3" key="1">
    <citation type="submission" date="2016-10" db="EMBL/GenBank/DDBJ databases">
        <authorList>
            <person name="Varghese N."/>
            <person name="Submissions S."/>
        </authorList>
    </citation>
    <scope>NUCLEOTIDE SEQUENCE [LARGE SCALE GENOMIC DNA]</scope>
    <source>
        <strain evidence="3">CGMCC 1.3431</strain>
    </source>
</reference>
<dbReference type="PANTHER" id="PTHR43031">
    <property type="entry name" value="FAD-DEPENDENT OXIDOREDUCTASE"/>
    <property type="match status" value="1"/>
</dbReference>
<dbReference type="InterPro" id="IPR001763">
    <property type="entry name" value="Rhodanese-like_dom"/>
</dbReference>
<dbReference type="Gene3D" id="3.40.250.10">
    <property type="entry name" value="Rhodanese-like domain"/>
    <property type="match status" value="1"/>
</dbReference>
<protein>
    <submittedName>
        <fullName evidence="2">Rhodanese-related sulfurtransferase</fullName>
    </submittedName>
</protein>
<dbReference type="PANTHER" id="PTHR43031:SF1">
    <property type="entry name" value="PYRIDINE NUCLEOTIDE-DISULPHIDE OXIDOREDUCTASE"/>
    <property type="match status" value="1"/>
</dbReference>
<dbReference type="OrthoDB" id="9807812at2"/>
<evidence type="ECO:0000259" key="1">
    <source>
        <dbReference type="PROSITE" id="PS50206"/>
    </source>
</evidence>
<dbReference type="InterPro" id="IPR036873">
    <property type="entry name" value="Rhodanese-like_dom_sf"/>
</dbReference>
<dbReference type="Pfam" id="PF00581">
    <property type="entry name" value="Rhodanese"/>
    <property type="match status" value="1"/>
</dbReference>
<keyword evidence="2" id="KW-0808">Transferase</keyword>
<dbReference type="RefSeq" id="WP_090649986.1">
    <property type="nucleotide sequence ID" value="NZ_CBCRYE010000005.1"/>
</dbReference>
<sequence>MFSLFTVKNLTPAEVREGMEKDEIVLVDVRELNEHNAERIKGAVSVPLSRLETAKLPDAEGKRIVMHCAGGVRSARAVTVCRKRGLTVDHHLAGGIAAWKAHGLPTIR</sequence>
<keyword evidence="3" id="KW-1185">Reference proteome</keyword>
<gene>
    <name evidence="2" type="ORF">SAMN02927928_3200</name>
</gene>
<dbReference type="PROSITE" id="PS50206">
    <property type="entry name" value="RHODANESE_3"/>
    <property type="match status" value="1"/>
</dbReference>
<dbReference type="SMART" id="SM00450">
    <property type="entry name" value="RHOD"/>
    <property type="match status" value="1"/>
</dbReference>
<dbReference type="CDD" id="cd00158">
    <property type="entry name" value="RHOD"/>
    <property type="match status" value="1"/>
</dbReference>
<dbReference type="EMBL" id="FMTS01000006">
    <property type="protein sequence ID" value="SCW75720.1"/>
    <property type="molecule type" value="Genomic_DNA"/>
</dbReference>
<proteinExistence type="predicted"/>
<dbReference type="Proteomes" id="UP000199150">
    <property type="component" value="Unassembled WGS sequence"/>
</dbReference>
<name>A0A1G4T2R0_9CAUL</name>
<feature type="domain" description="Rhodanese" evidence="1">
    <location>
        <begin position="20"/>
        <end position="108"/>
    </location>
</feature>
<dbReference type="SUPFAM" id="SSF52821">
    <property type="entry name" value="Rhodanese/Cell cycle control phosphatase"/>
    <property type="match status" value="1"/>
</dbReference>
<dbReference type="InterPro" id="IPR050229">
    <property type="entry name" value="GlpE_sulfurtransferase"/>
</dbReference>
<dbReference type="AlphaFoldDB" id="A0A1G4T2R0"/>
<evidence type="ECO:0000313" key="2">
    <source>
        <dbReference type="EMBL" id="SCW75720.1"/>
    </source>
</evidence>
<accession>A0A1G4T2R0</accession>
<dbReference type="GO" id="GO:0016740">
    <property type="term" value="F:transferase activity"/>
    <property type="evidence" value="ECO:0007669"/>
    <property type="project" value="UniProtKB-KW"/>
</dbReference>
<organism evidence="2 3">
    <name type="scientific">Asticcacaulis taihuensis</name>
    <dbReference type="NCBI Taxonomy" id="260084"/>
    <lineage>
        <taxon>Bacteria</taxon>
        <taxon>Pseudomonadati</taxon>
        <taxon>Pseudomonadota</taxon>
        <taxon>Alphaproteobacteria</taxon>
        <taxon>Caulobacterales</taxon>
        <taxon>Caulobacteraceae</taxon>
        <taxon>Asticcacaulis</taxon>
    </lineage>
</organism>
<evidence type="ECO:0000313" key="3">
    <source>
        <dbReference type="Proteomes" id="UP000199150"/>
    </source>
</evidence>
<dbReference type="STRING" id="260084.SAMN02927928_3200"/>